<comment type="caution">
    <text evidence="2">The sequence shown here is derived from an EMBL/GenBank/DDBJ whole genome shotgun (WGS) entry which is preliminary data.</text>
</comment>
<proteinExistence type="predicted"/>
<name>A0A5N5RL66_9BIFI</name>
<gene>
    <name evidence="2" type="ORF">EHS19_02870</name>
</gene>
<evidence type="ECO:0000313" key="3">
    <source>
        <dbReference type="Proteomes" id="UP000326336"/>
    </source>
</evidence>
<dbReference type="AlphaFoldDB" id="A0A5N5RL66"/>
<evidence type="ECO:0000313" key="2">
    <source>
        <dbReference type="EMBL" id="KAB5608075.1"/>
    </source>
</evidence>
<sequence>MSDELSSKQLPTDESADLASADTPNSADTTDHGDEASRDESVEGIASHANEGDVEKRRRKDIAQRLADFRMSMDAADIEINEDDAVVVPFADLTALGVAFSSLPDSIRTMTETVTMPGNVFSVTDVHGNPLTAAMLQRFNDGTGYIGSFRDAAKNFGQARLHPLSGSTTTATGVMPYDPTTLFMAFAIMQINHKLDAIEAMQRKMFDYLKQKDKAELRGDAETLADILNGYRFNWDNDMWIGNSHMKVLDIKQEMAKACIHLRAQITGMLREGRFFEMRSAVGKRSAGIAELMREYRLAAYNHAFASFLEPMLSMNFEEEYLTSLAEDVANRDLQYRRFYTDCYDAIERRSNRTVGAAVLGGVSFLGRKLGEAVAAVPVVGDHTPIDETLIGAGDGVGRFNSRRTDDLLASLRDVSATHVALFRDGLERLNRLHNTPMVLACDEDSVYLLPQK</sequence>
<reference evidence="2 3" key="1">
    <citation type="journal article" date="2019" name="Int. J. Syst. Evol. Microbiol.">
        <title>Bifidobacterium jacchi sp. nov., isolated from the faeces of a baby common marmoset (Callithrix jacchus).</title>
        <authorList>
            <person name="Modesto M."/>
            <person name="Watanabe K."/>
            <person name="Arita M."/>
            <person name="Satti M."/>
            <person name="Oki K."/>
            <person name="Sciavilla P."/>
            <person name="Patavino C."/>
            <person name="Camma C."/>
            <person name="Michelini S."/>
            <person name="Sgorbati B."/>
            <person name="Mattarelli P."/>
        </authorList>
    </citation>
    <scope>NUCLEOTIDE SEQUENCE [LARGE SCALE GENOMIC DNA]</scope>
    <source>
        <strain evidence="2 3">MRM 9.3</strain>
    </source>
</reference>
<dbReference type="Proteomes" id="UP000326336">
    <property type="component" value="Unassembled WGS sequence"/>
</dbReference>
<feature type="compositionally biased region" description="Basic and acidic residues" evidence="1">
    <location>
        <begin position="29"/>
        <end position="41"/>
    </location>
</feature>
<evidence type="ECO:0000256" key="1">
    <source>
        <dbReference type="SAM" id="MobiDB-lite"/>
    </source>
</evidence>
<dbReference type="EMBL" id="RQSP01000005">
    <property type="protein sequence ID" value="KAB5608075.1"/>
    <property type="molecule type" value="Genomic_DNA"/>
</dbReference>
<dbReference type="OrthoDB" id="3194795at2"/>
<dbReference type="RefSeq" id="WP_151916291.1">
    <property type="nucleotide sequence ID" value="NZ_RQSP01000005.1"/>
</dbReference>
<accession>A0A5N5RL66</accession>
<feature type="region of interest" description="Disordered" evidence="1">
    <location>
        <begin position="1"/>
        <end position="58"/>
    </location>
</feature>
<keyword evidence="3" id="KW-1185">Reference proteome</keyword>
<organism evidence="2 3">
    <name type="scientific">Bifidobacterium jacchi</name>
    <dbReference type="NCBI Taxonomy" id="2490545"/>
    <lineage>
        <taxon>Bacteria</taxon>
        <taxon>Bacillati</taxon>
        <taxon>Actinomycetota</taxon>
        <taxon>Actinomycetes</taxon>
        <taxon>Bifidobacteriales</taxon>
        <taxon>Bifidobacteriaceae</taxon>
        <taxon>Bifidobacterium</taxon>
    </lineage>
</organism>
<protein>
    <submittedName>
        <fullName evidence="2">Uncharacterized protein</fullName>
    </submittedName>
</protein>